<dbReference type="GO" id="GO:0009451">
    <property type="term" value="P:RNA modification"/>
    <property type="evidence" value="ECO:0007669"/>
    <property type="project" value="InterPro"/>
</dbReference>
<dbReference type="Proteomes" id="UP000187406">
    <property type="component" value="Unassembled WGS sequence"/>
</dbReference>
<evidence type="ECO:0000256" key="2">
    <source>
        <dbReference type="PROSITE-ProRule" id="PRU00708"/>
    </source>
</evidence>
<reference evidence="4" key="1">
    <citation type="submission" date="2016-04" db="EMBL/GenBank/DDBJ databases">
        <title>Cephalotus genome sequencing.</title>
        <authorList>
            <person name="Fukushima K."/>
            <person name="Hasebe M."/>
            <person name="Fang X."/>
        </authorList>
    </citation>
    <scope>NUCLEOTIDE SEQUENCE [LARGE SCALE GENOMIC DNA]</scope>
    <source>
        <strain evidence="4">cv. St1</strain>
    </source>
</reference>
<dbReference type="FunFam" id="1.25.40.10:FF:000125">
    <property type="entry name" value="Pentatricopeptide repeat-containing protein"/>
    <property type="match status" value="2"/>
</dbReference>
<dbReference type="FunFam" id="1.25.40.10:FF:000158">
    <property type="entry name" value="pentatricopeptide repeat-containing protein At2g33680"/>
    <property type="match status" value="2"/>
</dbReference>
<gene>
    <name evidence="3" type="ORF">CFOL_v3_20271</name>
</gene>
<evidence type="ECO:0000256" key="1">
    <source>
        <dbReference type="ARBA" id="ARBA00022737"/>
    </source>
</evidence>
<evidence type="ECO:0000313" key="4">
    <source>
        <dbReference type="Proteomes" id="UP000187406"/>
    </source>
</evidence>
<dbReference type="EMBL" id="BDDD01001528">
    <property type="protein sequence ID" value="GAV76798.1"/>
    <property type="molecule type" value="Genomic_DNA"/>
</dbReference>
<feature type="repeat" description="PPR" evidence="2">
    <location>
        <begin position="530"/>
        <end position="564"/>
    </location>
</feature>
<dbReference type="InterPro" id="IPR046960">
    <property type="entry name" value="PPR_At4g14850-like_plant"/>
</dbReference>
<dbReference type="InterPro" id="IPR011990">
    <property type="entry name" value="TPR-like_helical_dom_sf"/>
</dbReference>
<keyword evidence="1" id="KW-0677">Repeat</keyword>
<dbReference type="FunCoup" id="A0A1Q3C9N2">
    <property type="interactions" value="505"/>
</dbReference>
<dbReference type="InterPro" id="IPR002885">
    <property type="entry name" value="PPR_rpt"/>
</dbReference>
<name>A0A1Q3C9N2_CEPFO</name>
<feature type="repeat" description="PPR" evidence="2">
    <location>
        <begin position="65"/>
        <end position="95"/>
    </location>
</feature>
<proteinExistence type="predicted"/>
<dbReference type="Pfam" id="PF13041">
    <property type="entry name" value="PPR_2"/>
    <property type="match status" value="4"/>
</dbReference>
<dbReference type="InterPro" id="IPR046848">
    <property type="entry name" value="E_motif"/>
</dbReference>
<sequence>VSWNTVIAALGQHGRMEEARRLFDRMPQRDVITWTAMIAGLARNGRIDEAREVFERMPERNVVSWNEMITGYARNMMLDEAFELFERMTERDLPSWNTKITSFIQNGELGRALQLFNKMPCKNVISWTTMITGYVKGGQSEEALQIFRKMLAADGMRPNVGTFVSALGACSDLAGLSEGQQVHQIISKTVYHDNAFVVSALINMYSKCGELGTARKMFGDGLISQRDLVSWNGMIAAYAHHGCGREAISLFNEMQSLGLKPNDVTYLCLLFACSHSGLVNEGLKCFDELVRDSSIQLREDHYACLVDLFIAALGQHGRMEEARRLFDRMPQRDVITWTAMIAGLARNGRIDEAREVFERMPERNVVSWNEMITGYARNMMLDEAFELFERMTERDLPSWNTKITSFIQNGELGRALQLFNKMPCKNVISWTTMITGYVKGGQSEEALQFFRKMLAADGMRPNVGTFVSALGACSDLAGLSEGQQVHQIIGKTVYHDNAFVVSALINMYSKCGELGTARKMFGDGLISQRDLVSWNGMIAAYAHHGCGREAISLFNEMQSLGLKPNDVTYLCLLFACSHSSFVNEGLKCFDELVRDSSIQLREDHYACLVDLCCRAGRVKEAFGFIGRLGIKPSESVWGALLAGCHVHRDVNIGKVPAKELLDAQPENAGTYLLLSNIYASAGRWRKATKVRLKMKDKGLKKQPDCSWVEVGNKVHVFVVRHKSHCQSKHIFSVLCDLHAHMKKTVYDQ</sequence>
<organism evidence="3 4">
    <name type="scientific">Cephalotus follicularis</name>
    <name type="common">Albany pitcher plant</name>
    <dbReference type="NCBI Taxonomy" id="3775"/>
    <lineage>
        <taxon>Eukaryota</taxon>
        <taxon>Viridiplantae</taxon>
        <taxon>Streptophyta</taxon>
        <taxon>Embryophyta</taxon>
        <taxon>Tracheophyta</taxon>
        <taxon>Spermatophyta</taxon>
        <taxon>Magnoliopsida</taxon>
        <taxon>eudicotyledons</taxon>
        <taxon>Gunneridae</taxon>
        <taxon>Pentapetalae</taxon>
        <taxon>rosids</taxon>
        <taxon>fabids</taxon>
        <taxon>Oxalidales</taxon>
        <taxon>Cephalotaceae</taxon>
        <taxon>Cephalotus</taxon>
    </lineage>
</organism>
<dbReference type="PANTHER" id="PTHR47926:SF373">
    <property type="entry name" value="TETRATRICOPEPTIDE-LIKE HELICAL DOMAIN SUPERFAMILY, DYW DOMAIN-CONTAINING PROTEIN"/>
    <property type="match status" value="1"/>
</dbReference>
<feature type="repeat" description="PPR" evidence="2">
    <location>
        <begin position="30"/>
        <end position="64"/>
    </location>
</feature>
<feature type="repeat" description="PPR" evidence="2">
    <location>
        <begin position="1"/>
        <end position="29"/>
    </location>
</feature>
<dbReference type="NCBIfam" id="TIGR00756">
    <property type="entry name" value="PPR"/>
    <property type="match status" value="10"/>
</dbReference>
<dbReference type="AlphaFoldDB" id="A0A1Q3C9N2"/>
<dbReference type="InParanoid" id="A0A1Q3C9N2"/>
<feature type="repeat" description="PPR" evidence="2">
    <location>
        <begin position="227"/>
        <end position="261"/>
    </location>
</feature>
<feature type="repeat" description="PPR" evidence="2">
    <location>
        <begin position="426"/>
        <end position="461"/>
    </location>
</feature>
<dbReference type="PROSITE" id="PS51375">
    <property type="entry name" value="PPR"/>
    <property type="match status" value="10"/>
</dbReference>
<dbReference type="Pfam" id="PF20431">
    <property type="entry name" value="E_motif"/>
    <property type="match status" value="1"/>
</dbReference>
<dbReference type="GO" id="GO:0099402">
    <property type="term" value="P:plant organ development"/>
    <property type="evidence" value="ECO:0007669"/>
    <property type="project" value="UniProtKB-ARBA"/>
</dbReference>
<dbReference type="SUPFAM" id="SSF48452">
    <property type="entry name" value="TPR-like"/>
    <property type="match status" value="3"/>
</dbReference>
<protein>
    <submittedName>
        <fullName evidence="3">PPR domain-containing protein/PPR_1 domain-containing protein/PPR_2 domain-containing protein</fullName>
    </submittedName>
</protein>
<dbReference type="PANTHER" id="PTHR47926">
    <property type="entry name" value="PENTATRICOPEPTIDE REPEAT-CONTAINING PROTEIN"/>
    <property type="match status" value="1"/>
</dbReference>
<keyword evidence="4" id="KW-1185">Reference proteome</keyword>
<dbReference type="OrthoDB" id="185373at2759"/>
<feature type="repeat" description="PPR" evidence="2">
    <location>
        <begin position="667"/>
        <end position="701"/>
    </location>
</feature>
<comment type="caution">
    <text evidence="3">The sequence shown here is derived from an EMBL/GenBank/DDBJ whole genome shotgun (WGS) entry which is preliminary data.</text>
</comment>
<accession>A0A1Q3C9N2</accession>
<feature type="repeat" description="PPR" evidence="2">
    <location>
        <begin position="368"/>
        <end position="398"/>
    </location>
</feature>
<feature type="repeat" description="PPR" evidence="2">
    <location>
        <begin position="333"/>
        <end position="367"/>
    </location>
</feature>
<feature type="non-terminal residue" evidence="3">
    <location>
        <position position="1"/>
    </location>
</feature>
<dbReference type="Pfam" id="PF01535">
    <property type="entry name" value="PPR"/>
    <property type="match status" value="9"/>
</dbReference>
<dbReference type="GO" id="GO:0003723">
    <property type="term" value="F:RNA binding"/>
    <property type="evidence" value="ECO:0007669"/>
    <property type="project" value="InterPro"/>
</dbReference>
<dbReference type="Gene3D" id="1.25.40.10">
    <property type="entry name" value="Tetratricopeptide repeat domain"/>
    <property type="match status" value="6"/>
</dbReference>
<evidence type="ECO:0000313" key="3">
    <source>
        <dbReference type="EMBL" id="GAV76798.1"/>
    </source>
</evidence>
<feature type="non-terminal residue" evidence="3">
    <location>
        <position position="748"/>
    </location>
</feature>
<feature type="repeat" description="PPR" evidence="2">
    <location>
        <begin position="123"/>
        <end position="158"/>
    </location>
</feature>